<dbReference type="RefSeq" id="WP_210159732.1">
    <property type="nucleotide sequence ID" value="NZ_JAFCNB010000034.1"/>
</dbReference>
<protein>
    <recommendedName>
        <fullName evidence="4">DUF4115 domain-containing protein</fullName>
    </recommendedName>
</protein>
<reference evidence="2" key="1">
    <citation type="submission" date="2021-02" db="EMBL/GenBank/DDBJ databases">
        <title>Draft genome sequence of Microbispora sp. RL4-1S isolated from rice leaves in Thailand.</title>
        <authorList>
            <person name="Muangham S."/>
            <person name="Duangmal K."/>
        </authorList>
    </citation>
    <scope>NUCLEOTIDE SEQUENCE</scope>
    <source>
        <strain evidence="2">RL4-1S</strain>
    </source>
</reference>
<dbReference type="EMBL" id="JAFCNB010000034">
    <property type="protein sequence ID" value="MBP2708469.1"/>
    <property type="molecule type" value="Genomic_DNA"/>
</dbReference>
<evidence type="ECO:0000313" key="3">
    <source>
        <dbReference type="Proteomes" id="UP000674234"/>
    </source>
</evidence>
<comment type="caution">
    <text evidence="2">The sequence shown here is derived from an EMBL/GenBank/DDBJ whole genome shotgun (WGS) entry which is preliminary data.</text>
</comment>
<dbReference type="Proteomes" id="UP000674234">
    <property type="component" value="Unassembled WGS sequence"/>
</dbReference>
<name>A0A940WML7_9ACTN</name>
<evidence type="ECO:0008006" key="4">
    <source>
        <dbReference type="Google" id="ProtNLM"/>
    </source>
</evidence>
<accession>A0A940WML7</accession>
<organism evidence="2 3">
    <name type="scientific">Microbispora oryzae</name>
    <dbReference type="NCBI Taxonomy" id="2806554"/>
    <lineage>
        <taxon>Bacteria</taxon>
        <taxon>Bacillati</taxon>
        <taxon>Actinomycetota</taxon>
        <taxon>Actinomycetes</taxon>
        <taxon>Streptosporangiales</taxon>
        <taxon>Streptosporangiaceae</taxon>
        <taxon>Microbispora</taxon>
    </lineage>
</organism>
<keyword evidence="3" id="KW-1185">Reference proteome</keyword>
<evidence type="ECO:0000256" key="1">
    <source>
        <dbReference type="SAM" id="MobiDB-lite"/>
    </source>
</evidence>
<gene>
    <name evidence="2" type="ORF">JOL79_32285</name>
</gene>
<feature type="compositionally biased region" description="Low complexity" evidence="1">
    <location>
        <begin position="41"/>
        <end position="62"/>
    </location>
</feature>
<evidence type="ECO:0000313" key="2">
    <source>
        <dbReference type="EMBL" id="MBP2708469.1"/>
    </source>
</evidence>
<proteinExistence type="predicted"/>
<feature type="region of interest" description="Disordered" evidence="1">
    <location>
        <begin position="123"/>
        <end position="149"/>
    </location>
</feature>
<sequence>MGRHRSDPVGIARTVFVVLAVALLLALLALGVKSLMATLGSGTAPATATPSSSPSVTPAGSPRPTAPQVPTLRIVCQADRCPVFVRIPGGNVLIDRDLTRGEQASYSDPELDVVIEDSGAVRVEENGTPRPPGQPGERQSFSVTRAPGR</sequence>
<feature type="region of interest" description="Disordered" evidence="1">
    <location>
        <begin position="41"/>
        <end position="69"/>
    </location>
</feature>
<dbReference type="AlphaFoldDB" id="A0A940WML7"/>